<organism evidence="3 4">
    <name type="scientific">Corallococcus macrosporus</name>
    <dbReference type="NCBI Taxonomy" id="35"/>
    <lineage>
        <taxon>Bacteria</taxon>
        <taxon>Pseudomonadati</taxon>
        <taxon>Myxococcota</taxon>
        <taxon>Myxococcia</taxon>
        <taxon>Myxococcales</taxon>
        <taxon>Cystobacterineae</taxon>
        <taxon>Myxococcaceae</taxon>
        <taxon>Corallococcus</taxon>
    </lineage>
</organism>
<dbReference type="InterPro" id="IPR018392">
    <property type="entry name" value="LysM"/>
</dbReference>
<dbReference type="PROSITE" id="PS51782">
    <property type="entry name" value="LYSM"/>
    <property type="match status" value="1"/>
</dbReference>
<dbReference type="CDD" id="cd00118">
    <property type="entry name" value="LysM"/>
    <property type="match status" value="1"/>
</dbReference>
<proteinExistence type="predicted"/>
<dbReference type="EMBL" id="JAFIMU010000007">
    <property type="protein sequence ID" value="MBN8231088.1"/>
    <property type="molecule type" value="Genomic_DNA"/>
</dbReference>
<evidence type="ECO:0000259" key="2">
    <source>
        <dbReference type="PROSITE" id="PS51782"/>
    </source>
</evidence>
<name>A0ABS3DIE1_9BACT</name>
<dbReference type="Proteomes" id="UP000664052">
    <property type="component" value="Unassembled WGS sequence"/>
</dbReference>
<evidence type="ECO:0000256" key="1">
    <source>
        <dbReference type="SAM" id="MobiDB-lite"/>
    </source>
</evidence>
<feature type="region of interest" description="Disordered" evidence="1">
    <location>
        <begin position="69"/>
        <end position="102"/>
    </location>
</feature>
<sequence length="102" mass="11306">MPGIHVVNESDGLSSLWLIAKHYKVPMSALEQQNPLIMGRLPSGHRRRGWLQVGDKVYLPLAQEEVLATRHSKPSTNTPWTATSGGASFSWSWMKPSLPGRS</sequence>
<evidence type="ECO:0000313" key="3">
    <source>
        <dbReference type="EMBL" id="MBN8231088.1"/>
    </source>
</evidence>
<keyword evidence="4" id="KW-1185">Reference proteome</keyword>
<comment type="caution">
    <text evidence="3">The sequence shown here is derived from an EMBL/GenBank/DDBJ whole genome shotgun (WGS) entry which is preliminary data.</text>
</comment>
<reference evidence="3 4" key="1">
    <citation type="submission" date="2021-02" db="EMBL/GenBank/DDBJ databases">
        <title>De Novo genome assembly of isolated myxobacteria.</title>
        <authorList>
            <person name="Stevens D.C."/>
        </authorList>
    </citation>
    <scope>NUCLEOTIDE SEQUENCE [LARGE SCALE GENOMIC DNA]</scope>
    <source>
        <strain evidence="3 4">ATCC 29039</strain>
    </source>
</reference>
<accession>A0ABS3DIE1</accession>
<evidence type="ECO:0000313" key="4">
    <source>
        <dbReference type="Proteomes" id="UP000664052"/>
    </source>
</evidence>
<feature type="compositionally biased region" description="Polar residues" evidence="1">
    <location>
        <begin position="74"/>
        <end position="91"/>
    </location>
</feature>
<gene>
    <name evidence="3" type="ORF">JYK02_26560</name>
</gene>
<protein>
    <submittedName>
        <fullName evidence="3">LysM peptidoglycan-binding domain-containing protein</fullName>
    </submittedName>
</protein>
<feature type="domain" description="LysM" evidence="2">
    <location>
        <begin position="3"/>
        <end position="59"/>
    </location>
</feature>